<dbReference type="AlphaFoldDB" id="A0A9D5KCF3"/>
<evidence type="ECO:0000313" key="1">
    <source>
        <dbReference type="EMBL" id="MBD3365644.1"/>
    </source>
</evidence>
<evidence type="ECO:0000313" key="2">
    <source>
        <dbReference type="Proteomes" id="UP000630660"/>
    </source>
</evidence>
<evidence type="ECO:0008006" key="3">
    <source>
        <dbReference type="Google" id="ProtNLM"/>
    </source>
</evidence>
<gene>
    <name evidence="1" type="ORF">GF359_10565</name>
</gene>
<comment type="caution">
    <text evidence="1">The sequence shown here is derived from an EMBL/GenBank/DDBJ whole genome shotgun (WGS) entry which is preliminary data.</text>
</comment>
<dbReference type="EMBL" id="WJKJ01000347">
    <property type="protein sequence ID" value="MBD3365644.1"/>
    <property type="molecule type" value="Genomic_DNA"/>
</dbReference>
<accession>A0A9D5KCF3</accession>
<proteinExistence type="predicted"/>
<reference evidence="1" key="1">
    <citation type="submission" date="2019-11" db="EMBL/GenBank/DDBJ databases">
        <title>Microbial mats filling the niche in hypersaline microbial mats.</title>
        <authorList>
            <person name="Wong H.L."/>
            <person name="Macleod F.I."/>
            <person name="White R.A. III"/>
            <person name="Burns B.P."/>
        </authorList>
    </citation>
    <scope>NUCLEOTIDE SEQUENCE</scope>
    <source>
        <strain evidence="1">Bin_327</strain>
    </source>
</reference>
<name>A0A9D5KCF3_UNCW3</name>
<dbReference type="Proteomes" id="UP000630660">
    <property type="component" value="Unassembled WGS sequence"/>
</dbReference>
<organism evidence="1 2">
    <name type="scientific">candidate division WOR-3 bacterium</name>
    <dbReference type="NCBI Taxonomy" id="2052148"/>
    <lineage>
        <taxon>Bacteria</taxon>
        <taxon>Bacteria division WOR-3</taxon>
    </lineage>
</organism>
<protein>
    <recommendedName>
        <fullName evidence="3">4-vinyl reductase 4VR domain-containing protein</fullName>
    </recommendedName>
</protein>
<sequence>MAALDSGEEPLLVRGISIISTREYLKTRLEGRGWVSFLAQLPADVRENTVNSYKSEWYPFRIQRVLREEIVRLFNPEHPRQAILNAYLFATRYEISAFLRGILSFMPVKLVIERAAALWRKYYNKGTMKAISLGKNGAALELTDFPGDRLFCPTVQAWLVNAAGYLRLKDVEGKETTCVHRGDEVCRWEVIWG</sequence>